<accession>A0AAW5HXV1</accession>
<comment type="caution">
    <text evidence="2">The sequence shown here is derived from an EMBL/GenBank/DDBJ whole genome shotgun (WGS) entry which is preliminary data.</text>
</comment>
<dbReference type="GO" id="GO:0009253">
    <property type="term" value="P:peptidoglycan catabolic process"/>
    <property type="evidence" value="ECO:0007669"/>
    <property type="project" value="InterPro"/>
</dbReference>
<dbReference type="PROSITE" id="PS51904">
    <property type="entry name" value="GLYCOSYL_HYDROL_F25_2"/>
    <property type="match status" value="1"/>
</dbReference>
<dbReference type="GO" id="GO:0016998">
    <property type="term" value="P:cell wall macromolecule catabolic process"/>
    <property type="evidence" value="ECO:0007669"/>
    <property type="project" value="InterPro"/>
</dbReference>
<evidence type="ECO:0000313" key="2">
    <source>
        <dbReference type="EMBL" id="MCO6395383.1"/>
    </source>
</evidence>
<dbReference type="Proteomes" id="UP001205920">
    <property type="component" value="Unassembled WGS sequence"/>
</dbReference>
<evidence type="ECO:0000256" key="1">
    <source>
        <dbReference type="ARBA" id="ARBA00010646"/>
    </source>
</evidence>
<sequence length="195" mass="21460">MRFGVDVSEHQAGFDFTACPLDFAIIRTTDGTYQDHAFPTLFVDAHSAGLNVSTYHFLRSPSEGTSVAEQVEASVEVLQRVPGALQCPMWLDVESPAGLTLADVRSAYDTFQGFGVRVAGVYTNAWYWRRYMRLARPSQLGALWLADWGSNNPAFPGVDAWPTPLGMGTPEVWQYTSRGSIGGFTVDLNAWRDAS</sequence>
<dbReference type="EMBL" id="JAEUWV010000025">
    <property type="protein sequence ID" value="MCO6395383.1"/>
    <property type="molecule type" value="Genomic_DNA"/>
</dbReference>
<dbReference type="Pfam" id="PF01183">
    <property type="entry name" value="Glyco_hydro_25"/>
    <property type="match status" value="1"/>
</dbReference>
<reference evidence="2 3" key="1">
    <citation type="submission" date="2021-01" db="EMBL/GenBank/DDBJ databases">
        <title>Identification and Characterization of Corynebacterium sp.</title>
        <authorList>
            <person name="Luo Q."/>
            <person name="Qu P."/>
            <person name="Chen Q."/>
        </authorList>
    </citation>
    <scope>NUCLEOTIDE SEQUENCE [LARGE SCALE GENOMIC DNA]</scope>
    <source>
        <strain evidence="2 3">MC-18</strain>
    </source>
</reference>
<comment type="similarity">
    <text evidence="1">Belongs to the glycosyl hydrolase 25 family.</text>
</comment>
<gene>
    <name evidence="2" type="ORF">JMN37_10460</name>
</gene>
<evidence type="ECO:0000313" key="3">
    <source>
        <dbReference type="Proteomes" id="UP001205920"/>
    </source>
</evidence>
<dbReference type="GO" id="GO:0003796">
    <property type="term" value="F:lysozyme activity"/>
    <property type="evidence" value="ECO:0007669"/>
    <property type="project" value="InterPro"/>
</dbReference>
<dbReference type="PANTHER" id="PTHR34135:SF2">
    <property type="entry name" value="LYSOZYME"/>
    <property type="match status" value="1"/>
</dbReference>
<dbReference type="AlphaFoldDB" id="A0AAW5HXV1"/>
<dbReference type="CDD" id="cd00599">
    <property type="entry name" value="GH25_muramidase"/>
    <property type="match status" value="1"/>
</dbReference>
<keyword evidence="3" id="KW-1185">Reference proteome</keyword>
<protein>
    <submittedName>
        <fullName evidence="2">Glycoside hydrolase family 25 protein</fullName>
    </submittedName>
</protein>
<dbReference type="RefSeq" id="WP_252932127.1">
    <property type="nucleotide sequence ID" value="NZ_JAEUWV010000025.1"/>
</dbReference>
<dbReference type="InterPro" id="IPR002053">
    <property type="entry name" value="Glyco_hydro_25"/>
</dbReference>
<name>A0AAW5HXV1_9CORY</name>
<dbReference type="InterPro" id="IPR017853">
    <property type="entry name" value="GH"/>
</dbReference>
<dbReference type="SUPFAM" id="SSF51445">
    <property type="entry name" value="(Trans)glycosidases"/>
    <property type="match status" value="1"/>
</dbReference>
<dbReference type="GO" id="GO:0016052">
    <property type="term" value="P:carbohydrate catabolic process"/>
    <property type="evidence" value="ECO:0007669"/>
    <property type="project" value="TreeGrafter"/>
</dbReference>
<proteinExistence type="inferred from homology"/>
<keyword evidence="2" id="KW-0378">Hydrolase</keyword>
<dbReference type="Gene3D" id="3.20.20.80">
    <property type="entry name" value="Glycosidases"/>
    <property type="match status" value="1"/>
</dbReference>
<organism evidence="2 3">
    <name type="scientific">Corynebacterium lipophilum</name>
    <dbReference type="NCBI Taxonomy" id="2804918"/>
    <lineage>
        <taxon>Bacteria</taxon>
        <taxon>Bacillati</taxon>
        <taxon>Actinomycetota</taxon>
        <taxon>Actinomycetes</taxon>
        <taxon>Mycobacteriales</taxon>
        <taxon>Corynebacteriaceae</taxon>
        <taxon>Corynebacterium</taxon>
    </lineage>
</organism>
<dbReference type="PANTHER" id="PTHR34135">
    <property type="entry name" value="LYSOZYME"/>
    <property type="match status" value="1"/>
</dbReference>